<proteinExistence type="predicted"/>
<keyword evidence="2" id="KW-1185">Reference proteome</keyword>
<accession>N1WPP6</accession>
<reference evidence="1" key="1">
    <citation type="submission" date="2013-03" db="EMBL/GenBank/DDBJ databases">
        <authorList>
            <person name="Harkins D.M."/>
            <person name="Durkin A.S."/>
            <person name="Brinkac L.M."/>
            <person name="Haft D.H."/>
            <person name="Selengut J.D."/>
            <person name="Sanka R."/>
            <person name="DePew J."/>
            <person name="Purushe J."/>
            <person name="Hartskeerl R.A."/>
            <person name="Ahmed A."/>
            <person name="van der Linden H."/>
            <person name="Goris M.G.A."/>
            <person name="Vinetz J.M."/>
            <person name="Sutton G.G."/>
            <person name="Nierman W.C."/>
            <person name="Fouts D.E."/>
        </authorList>
    </citation>
    <scope>NUCLEOTIDE SEQUENCE [LARGE SCALE GENOMIC DNA]</scope>
    <source>
        <strain evidence="1">ICFT</strain>
    </source>
</reference>
<organism evidence="1 2">
    <name type="scientific">Leptospira weilii serovar Ranarum str. ICFT</name>
    <dbReference type="NCBI Taxonomy" id="1218598"/>
    <lineage>
        <taxon>Bacteria</taxon>
        <taxon>Pseudomonadati</taxon>
        <taxon>Spirochaetota</taxon>
        <taxon>Spirochaetia</taxon>
        <taxon>Leptospirales</taxon>
        <taxon>Leptospiraceae</taxon>
        <taxon>Leptospira</taxon>
    </lineage>
</organism>
<protein>
    <submittedName>
        <fullName evidence="1">Uncharacterized protein</fullName>
    </submittedName>
</protein>
<sequence>MQSFFLENGFFVSLKVDLLPKSQILEILLADTAKTKLRLHVRFRECGLSKTKRFPSYKFEFDKISNSNMKNLEYELL</sequence>
<evidence type="ECO:0000313" key="1">
    <source>
        <dbReference type="EMBL" id="EMY79089.1"/>
    </source>
</evidence>
<name>N1WPP6_9LEPT</name>
<dbReference type="Proteomes" id="UP000012313">
    <property type="component" value="Unassembled WGS sequence"/>
</dbReference>
<comment type="caution">
    <text evidence="1">The sequence shown here is derived from an EMBL/GenBank/DDBJ whole genome shotgun (WGS) entry which is preliminary data.</text>
</comment>
<dbReference type="AlphaFoldDB" id="N1WPP6"/>
<dbReference type="EMBL" id="AOHC02000014">
    <property type="protein sequence ID" value="EMY79089.1"/>
    <property type="molecule type" value="Genomic_DNA"/>
</dbReference>
<dbReference type="STRING" id="1218598.LEP1GSC060_0985"/>
<evidence type="ECO:0000313" key="2">
    <source>
        <dbReference type="Proteomes" id="UP000012313"/>
    </source>
</evidence>
<gene>
    <name evidence="1" type="ORF">LEP1GSC060_0985</name>
</gene>